<keyword evidence="3" id="KW-1185">Reference proteome</keyword>
<protein>
    <submittedName>
        <fullName evidence="2">Glycosyl transferase family 2</fullName>
    </submittedName>
</protein>
<dbReference type="Pfam" id="PF00535">
    <property type="entry name" value="Glycos_transf_2"/>
    <property type="match status" value="1"/>
</dbReference>
<name>A0A1H7XIM6_STRJI</name>
<dbReference type="AlphaFoldDB" id="A0A1H7XIM6"/>
<dbReference type="InterPro" id="IPR029044">
    <property type="entry name" value="Nucleotide-diphossugar_trans"/>
</dbReference>
<dbReference type="EMBL" id="FOAZ01000024">
    <property type="protein sequence ID" value="SEM33636.1"/>
    <property type="molecule type" value="Genomic_DNA"/>
</dbReference>
<gene>
    <name evidence="2" type="ORF">SAMN05414137_12445</name>
</gene>
<dbReference type="SUPFAM" id="SSF53448">
    <property type="entry name" value="Nucleotide-diphospho-sugar transferases"/>
    <property type="match status" value="1"/>
</dbReference>
<dbReference type="InterPro" id="IPR001173">
    <property type="entry name" value="Glyco_trans_2-like"/>
</dbReference>
<dbReference type="InterPro" id="IPR050834">
    <property type="entry name" value="Glycosyltransf_2"/>
</dbReference>
<dbReference type="CDD" id="cd00761">
    <property type="entry name" value="Glyco_tranf_GTA_type"/>
    <property type="match status" value="1"/>
</dbReference>
<dbReference type="PANTHER" id="PTHR43685">
    <property type="entry name" value="GLYCOSYLTRANSFERASE"/>
    <property type="match status" value="1"/>
</dbReference>
<dbReference type="Gene3D" id="3.90.550.10">
    <property type="entry name" value="Spore Coat Polysaccharide Biosynthesis Protein SpsA, Chain A"/>
    <property type="match status" value="1"/>
</dbReference>
<dbReference type="GO" id="GO:0016740">
    <property type="term" value="F:transferase activity"/>
    <property type="evidence" value="ECO:0007669"/>
    <property type="project" value="UniProtKB-KW"/>
</dbReference>
<proteinExistence type="predicted"/>
<evidence type="ECO:0000313" key="2">
    <source>
        <dbReference type="EMBL" id="SEM33636.1"/>
    </source>
</evidence>
<feature type="domain" description="Glycosyltransferase 2-like" evidence="1">
    <location>
        <begin position="60"/>
        <end position="181"/>
    </location>
</feature>
<keyword evidence="2" id="KW-0808">Transferase</keyword>
<organism evidence="2 3">
    <name type="scientific">Streptacidiphilus jiangxiensis</name>
    <dbReference type="NCBI Taxonomy" id="235985"/>
    <lineage>
        <taxon>Bacteria</taxon>
        <taxon>Bacillati</taxon>
        <taxon>Actinomycetota</taxon>
        <taxon>Actinomycetes</taxon>
        <taxon>Kitasatosporales</taxon>
        <taxon>Streptomycetaceae</taxon>
        <taxon>Streptacidiphilus</taxon>
    </lineage>
</organism>
<dbReference type="Proteomes" id="UP000183015">
    <property type="component" value="Unassembled WGS sequence"/>
</dbReference>
<evidence type="ECO:0000313" key="3">
    <source>
        <dbReference type="Proteomes" id="UP000183015"/>
    </source>
</evidence>
<accession>A0A1H7XIM6</accession>
<dbReference type="eggNOG" id="COG0463">
    <property type="taxonomic scope" value="Bacteria"/>
</dbReference>
<dbReference type="PANTHER" id="PTHR43685:SF2">
    <property type="entry name" value="GLYCOSYLTRANSFERASE 2-LIKE DOMAIN-CONTAINING PROTEIN"/>
    <property type="match status" value="1"/>
</dbReference>
<dbReference type="STRING" id="235985.SAMN05414137_12445"/>
<evidence type="ECO:0000259" key="1">
    <source>
        <dbReference type="Pfam" id="PF00535"/>
    </source>
</evidence>
<sequence length="262" mass="29717">MRAPWELAKWLFGWHVLYEWRNRVLLGHTARALRRTEDAEVGRLDRAAAEARPRALVATVIATYRRPEALRAAVSSALAQTVTDQVVIVVDDGAGLPDLPDDPRLVAVSLSHNIGIAGVVRNVGIRLTDSRFVAFLDDDNLWEPDHLEVALAALTARGGPDAVYTALRRVLPDGTERDVLSVPYDRRLATRKAFLDTNAFVARRTPALRFSRIRRTPEVLPREDWELIHRYARHHRVVHVPQVTVRYLTNPSSYYTEWQSQP</sequence>
<reference evidence="3" key="1">
    <citation type="submission" date="2016-10" db="EMBL/GenBank/DDBJ databases">
        <authorList>
            <person name="Varghese N."/>
        </authorList>
    </citation>
    <scope>NUCLEOTIDE SEQUENCE [LARGE SCALE GENOMIC DNA]</scope>
    <source>
        <strain evidence="3">DSM 45096 / BCRC 16803 / CGMCC 4.1857 / CIP 109030 / JCM 12277 / KCTC 19219 / NBRC 100920 / 33214</strain>
    </source>
</reference>